<evidence type="ECO:0000259" key="1">
    <source>
        <dbReference type="Pfam" id="PF01636"/>
    </source>
</evidence>
<dbReference type="PANTHER" id="PTHR40086:SF1">
    <property type="entry name" value="CELL CYCLE REGULATOR CCRZ"/>
    <property type="match status" value="1"/>
</dbReference>
<proteinExistence type="predicted"/>
<sequence length="264" mass="30958">MSTHFQFDKRWSLQPIEGDTGQTFMGVKDSEKVFIKRNSSPFLAVLSREGIAPKLMWTKRTGDGDILIAQEWLDGQLLTPVEVGKRLDVVETLQHLHTSDSLKKMLYRVGGKEQQAFDFLSEYARQLPQDLKHNTYLLQVFRYLEDHIPSTNELRACHGDPVHTNWLLSTEGRLYLVDWDSTKLADPASDLGIVLGRYVPFSEWENWLKLYGIELTDDLLNKIYWYSGIDYLLRIKKHFLYRDYQQMNRELIMLKEIYTNFDGN</sequence>
<keyword evidence="2" id="KW-0808">Transferase</keyword>
<dbReference type="RefSeq" id="WP_125942952.1">
    <property type="nucleotide sequence ID" value="NZ_PXZH01000001.1"/>
</dbReference>
<evidence type="ECO:0000313" key="2">
    <source>
        <dbReference type="EMBL" id="RST90339.1"/>
    </source>
</evidence>
<dbReference type="Pfam" id="PF01636">
    <property type="entry name" value="APH"/>
    <property type="match status" value="1"/>
</dbReference>
<dbReference type="GO" id="GO:0016740">
    <property type="term" value="F:transferase activity"/>
    <property type="evidence" value="ECO:0007669"/>
    <property type="project" value="UniProtKB-KW"/>
</dbReference>
<dbReference type="AlphaFoldDB" id="A0A3S0AZ15"/>
<gene>
    <name evidence="2" type="ORF">C7P63_04505</name>
</gene>
<evidence type="ECO:0000313" key="3">
    <source>
        <dbReference type="Proteomes" id="UP000277864"/>
    </source>
</evidence>
<accession>A0A3S0AZ15</accession>
<dbReference type="Gene3D" id="3.90.1200.10">
    <property type="match status" value="1"/>
</dbReference>
<protein>
    <submittedName>
        <fullName evidence="2">Aminoglycoside phosphotransferase</fullName>
    </submittedName>
</protein>
<comment type="caution">
    <text evidence="2">The sequence shown here is derived from an EMBL/GenBank/DDBJ whole genome shotgun (WGS) entry which is preliminary data.</text>
</comment>
<keyword evidence="3" id="KW-1185">Reference proteome</keyword>
<dbReference type="PANTHER" id="PTHR40086">
    <property type="entry name" value="PHOSPHOTRANSFERASE YTMP-RELATED"/>
    <property type="match status" value="1"/>
</dbReference>
<feature type="domain" description="Aminoglycoside phosphotransferase" evidence="1">
    <location>
        <begin position="42"/>
        <end position="213"/>
    </location>
</feature>
<dbReference type="OrthoDB" id="3171511at2"/>
<dbReference type="InterPro" id="IPR052077">
    <property type="entry name" value="CcrZ_PhaseVar_Mediator"/>
</dbReference>
<dbReference type="EMBL" id="PXZH01000001">
    <property type="protein sequence ID" value="RST90339.1"/>
    <property type="molecule type" value="Genomic_DNA"/>
</dbReference>
<organism evidence="2 3">
    <name type="scientific">Vagococcus humatus</name>
    <dbReference type="NCBI Taxonomy" id="1889241"/>
    <lineage>
        <taxon>Bacteria</taxon>
        <taxon>Bacillati</taxon>
        <taxon>Bacillota</taxon>
        <taxon>Bacilli</taxon>
        <taxon>Lactobacillales</taxon>
        <taxon>Enterococcaceae</taxon>
        <taxon>Vagococcus</taxon>
    </lineage>
</organism>
<dbReference type="InterPro" id="IPR002575">
    <property type="entry name" value="Aminoglycoside_PTrfase"/>
</dbReference>
<dbReference type="InterPro" id="IPR011009">
    <property type="entry name" value="Kinase-like_dom_sf"/>
</dbReference>
<dbReference type="SUPFAM" id="SSF56112">
    <property type="entry name" value="Protein kinase-like (PK-like)"/>
    <property type="match status" value="1"/>
</dbReference>
<dbReference type="Proteomes" id="UP000277864">
    <property type="component" value="Unassembled WGS sequence"/>
</dbReference>
<name>A0A3S0AZ15_9ENTE</name>
<reference evidence="2 3" key="1">
    <citation type="submission" date="2018-03" db="EMBL/GenBank/DDBJ databases">
        <authorList>
            <person name="Gulvik C.A."/>
        </authorList>
    </citation>
    <scope>NUCLEOTIDE SEQUENCE [LARGE SCALE GENOMIC DNA]</scope>
    <source>
        <strain evidence="2 3">JCM 31581</strain>
    </source>
</reference>